<keyword evidence="2" id="KW-1185">Reference proteome</keyword>
<protein>
    <submittedName>
        <fullName evidence="1">Uncharacterized protein</fullName>
    </submittedName>
</protein>
<name>A0ACB9D8J1_9ASTR</name>
<gene>
    <name evidence="1" type="ORF">L1987_60470</name>
</gene>
<comment type="caution">
    <text evidence="1">The sequence shown here is derived from an EMBL/GenBank/DDBJ whole genome shotgun (WGS) entry which is preliminary data.</text>
</comment>
<dbReference type="EMBL" id="CM042037">
    <property type="protein sequence ID" value="KAI3742775.1"/>
    <property type="molecule type" value="Genomic_DNA"/>
</dbReference>
<proteinExistence type="predicted"/>
<accession>A0ACB9D8J1</accession>
<organism evidence="1 2">
    <name type="scientific">Smallanthus sonchifolius</name>
    <dbReference type="NCBI Taxonomy" id="185202"/>
    <lineage>
        <taxon>Eukaryota</taxon>
        <taxon>Viridiplantae</taxon>
        <taxon>Streptophyta</taxon>
        <taxon>Embryophyta</taxon>
        <taxon>Tracheophyta</taxon>
        <taxon>Spermatophyta</taxon>
        <taxon>Magnoliopsida</taxon>
        <taxon>eudicotyledons</taxon>
        <taxon>Gunneridae</taxon>
        <taxon>Pentapetalae</taxon>
        <taxon>asterids</taxon>
        <taxon>campanulids</taxon>
        <taxon>Asterales</taxon>
        <taxon>Asteraceae</taxon>
        <taxon>Asteroideae</taxon>
        <taxon>Heliantheae alliance</taxon>
        <taxon>Millerieae</taxon>
        <taxon>Smallanthus</taxon>
    </lineage>
</organism>
<dbReference type="Proteomes" id="UP001056120">
    <property type="component" value="Linkage Group LG20"/>
</dbReference>
<reference evidence="2" key="1">
    <citation type="journal article" date="2022" name="Mol. Ecol. Resour.">
        <title>The genomes of chicory, endive, great burdock and yacon provide insights into Asteraceae palaeo-polyploidization history and plant inulin production.</title>
        <authorList>
            <person name="Fan W."/>
            <person name="Wang S."/>
            <person name="Wang H."/>
            <person name="Wang A."/>
            <person name="Jiang F."/>
            <person name="Liu H."/>
            <person name="Zhao H."/>
            <person name="Xu D."/>
            <person name="Zhang Y."/>
        </authorList>
    </citation>
    <scope>NUCLEOTIDE SEQUENCE [LARGE SCALE GENOMIC DNA]</scope>
    <source>
        <strain evidence="2">cv. Yunnan</strain>
    </source>
</reference>
<sequence length="120" mass="13182">MPEVLDPMDLEMQMLSSPPVSRVSSSTSIEKARCEDMDEVVMKFVDANQTVPLLKTVDNRLHSRKQIRTLIHVLRSIVAFKAHAASVASAHVHLGATEVVSSFSSLSLELNFLLMHVGLG</sequence>
<evidence type="ECO:0000313" key="1">
    <source>
        <dbReference type="EMBL" id="KAI3742775.1"/>
    </source>
</evidence>
<reference evidence="1 2" key="2">
    <citation type="journal article" date="2022" name="Mol. Ecol. Resour.">
        <title>The genomes of chicory, endive, great burdock and yacon provide insights into Asteraceae paleo-polyploidization history and plant inulin production.</title>
        <authorList>
            <person name="Fan W."/>
            <person name="Wang S."/>
            <person name="Wang H."/>
            <person name="Wang A."/>
            <person name="Jiang F."/>
            <person name="Liu H."/>
            <person name="Zhao H."/>
            <person name="Xu D."/>
            <person name="Zhang Y."/>
        </authorList>
    </citation>
    <scope>NUCLEOTIDE SEQUENCE [LARGE SCALE GENOMIC DNA]</scope>
    <source>
        <strain evidence="2">cv. Yunnan</strain>
        <tissue evidence="1">Leaves</tissue>
    </source>
</reference>
<evidence type="ECO:0000313" key="2">
    <source>
        <dbReference type="Proteomes" id="UP001056120"/>
    </source>
</evidence>